<feature type="region of interest" description="Disordered" evidence="1">
    <location>
        <begin position="78"/>
        <end position="129"/>
    </location>
</feature>
<gene>
    <name evidence="3" type="ORF">RND15_18080</name>
</gene>
<protein>
    <submittedName>
        <fullName evidence="3">DUF3099 domain-containing protein</fullName>
    </submittedName>
</protein>
<keyword evidence="4" id="KW-1185">Reference proteome</keyword>
<dbReference type="RefSeq" id="WP_311725064.1">
    <property type="nucleotide sequence ID" value="NZ_JAVRFD010000007.1"/>
</dbReference>
<feature type="transmembrane region" description="Helical" evidence="2">
    <location>
        <begin position="54"/>
        <end position="73"/>
    </location>
</feature>
<feature type="compositionally biased region" description="Polar residues" evidence="1">
    <location>
        <begin position="99"/>
        <end position="110"/>
    </location>
</feature>
<dbReference type="EMBL" id="JAVRFD010000007">
    <property type="protein sequence ID" value="MDT0544601.1"/>
    <property type="molecule type" value="Genomic_DNA"/>
</dbReference>
<keyword evidence="2" id="KW-1133">Transmembrane helix</keyword>
<evidence type="ECO:0000256" key="1">
    <source>
        <dbReference type="SAM" id="MobiDB-lite"/>
    </source>
</evidence>
<evidence type="ECO:0000256" key="2">
    <source>
        <dbReference type="SAM" id="Phobius"/>
    </source>
</evidence>
<name>A0ABU2XGI1_9ACTN</name>
<accession>A0ABU2XGI1</accession>
<comment type="caution">
    <text evidence="3">The sequence shown here is derived from an EMBL/GenBank/DDBJ whole genome shotgun (WGS) entry which is preliminary data.</text>
</comment>
<dbReference type="InterPro" id="IPR021449">
    <property type="entry name" value="DUF3099"/>
</dbReference>
<dbReference type="Pfam" id="PF11298">
    <property type="entry name" value="DUF3099"/>
    <property type="match status" value="1"/>
</dbReference>
<evidence type="ECO:0000313" key="3">
    <source>
        <dbReference type="EMBL" id="MDT0544601.1"/>
    </source>
</evidence>
<dbReference type="Proteomes" id="UP001180754">
    <property type="component" value="Unassembled WGS sequence"/>
</dbReference>
<keyword evidence="2" id="KW-0812">Transmembrane</keyword>
<proteinExistence type="predicted"/>
<feature type="transmembrane region" description="Helical" evidence="2">
    <location>
        <begin position="30"/>
        <end position="48"/>
    </location>
</feature>
<organism evidence="3 4">
    <name type="scientific">Streptomyces lonegramiae</name>
    <dbReference type="NCBI Taxonomy" id="3075524"/>
    <lineage>
        <taxon>Bacteria</taxon>
        <taxon>Bacillati</taxon>
        <taxon>Actinomycetota</taxon>
        <taxon>Actinomycetes</taxon>
        <taxon>Kitasatosporales</taxon>
        <taxon>Streptomycetaceae</taxon>
        <taxon>Streptomyces</taxon>
    </lineage>
</organism>
<sequence>MRKHSETEVFRITGARQGLAEDVRGRQRRYIISMSVRTLSVVLAAVLWNVERHVAIVALVLGAVLPYIAVVIANAGRENAPSLPGTFIPVPQRPMLISGQENGRSKSGQAEASAEDGGAPSEDGRSERG</sequence>
<reference evidence="3" key="1">
    <citation type="submission" date="2024-05" db="EMBL/GenBank/DDBJ databases">
        <title>30 novel species of actinomycetes from the DSMZ collection.</title>
        <authorList>
            <person name="Nouioui I."/>
        </authorList>
    </citation>
    <scope>NUCLEOTIDE SEQUENCE</scope>
    <source>
        <strain evidence="3">DSM 41529</strain>
    </source>
</reference>
<evidence type="ECO:0000313" key="4">
    <source>
        <dbReference type="Proteomes" id="UP001180754"/>
    </source>
</evidence>
<keyword evidence="2" id="KW-0472">Membrane</keyword>